<evidence type="ECO:0000313" key="3">
    <source>
        <dbReference type="Proteomes" id="UP001500403"/>
    </source>
</evidence>
<keyword evidence="1" id="KW-0812">Transmembrane</keyword>
<gene>
    <name evidence="2" type="ORF">GCM10010446_66930</name>
</gene>
<keyword evidence="1" id="KW-0472">Membrane</keyword>
<accession>A0ABN3XNG3</accession>
<proteinExistence type="predicted"/>
<keyword evidence="3" id="KW-1185">Reference proteome</keyword>
<name>A0ABN3XNG3_9ACTN</name>
<organism evidence="2 3">
    <name type="scientific">Streptomyces enissocaesilis</name>
    <dbReference type="NCBI Taxonomy" id="332589"/>
    <lineage>
        <taxon>Bacteria</taxon>
        <taxon>Bacillati</taxon>
        <taxon>Actinomycetota</taxon>
        <taxon>Actinomycetes</taxon>
        <taxon>Kitasatosporales</taxon>
        <taxon>Streptomycetaceae</taxon>
        <taxon>Streptomyces</taxon>
        <taxon>Streptomyces rochei group</taxon>
    </lineage>
</organism>
<dbReference type="EMBL" id="BAAAUD010000110">
    <property type="protein sequence ID" value="GAA2973093.1"/>
    <property type="molecule type" value="Genomic_DNA"/>
</dbReference>
<feature type="transmembrane region" description="Helical" evidence="1">
    <location>
        <begin position="44"/>
        <end position="63"/>
    </location>
</feature>
<comment type="caution">
    <text evidence="2">The sequence shown here is derived from an EMBL/GenBank/DDBJ whole genome shotgun (WGS) entry which is preliminary data.</text>
</comment>
<protein>
    <recommendedName>
        <fullName evidence="4">Transposase</fullName>
    </recommendedName>
</protein>
<dbReference type="Proteomes" id="UP001500403">
    <property type="component" value="Unassembled WGS sequence"/>
</dbReference>
<keyword evidence="1" id="KW-1133">Transmembrane helix</keyword>
<reference evidence="2 3" key="1">
    <citation type="journal article" date="2019" name="Int. J. Syst. Evol. Microbiol.">
        <title>The Global Catalogue of Microorganisms (GCM) 10K type strain sequencing project: providing services to taxonomists for standard genome sequencing and annotation.</title>
        <authorList>
            <consortium name="The Broad Institute Genomics Platform"/>
            <consortium name="The Broad Institute Genome Sequencing Center for Infectious Disease"/>
            <person name="Wu L."/>
            <person name="Ma J."/>
        </authorList>
    </citation>
    <scope>NUCLEOTIDE SEQUENCE [LARGE SCALE GENOMIC DNA]</scope>
    <source>
        <strain evidence="2 3">JCM 9088</strain>
    </source>
</reference>
<evidence type="ECO:0008006" key="4">
    <source>
        <dbReference type="Google" id="ProtNLM"/>
    </source>
</evidence>
<evidence type="ECO:0000256" key="1">
    <source>
        <dbReference type="SAM" id="Phobius"/>
    </source>
</evidence>
<sequence>MNHPPKTLQNTPQPERAGSIVFRFLNHGPHGRKPRRPLSRTQRIQIAVPLTAATLPVILQWWFNR</sequence>
<evidence type="ECO:0000313" key="2">
    <source>
        <dbReference type="EMBL" id="GAA2973093.1"/>
    </source>
</evidence>